<dbReference type="GO" id="GO:0020037">
    <property type="term" value="F:heme binding"/>
    <property type="evidence" value="ECO:0007669"/>
    <property type="project" value="InterPro"/>
</dbReference>
<feature type="transmembrane region" description="Helical" evidence="9">
    <location>
        <begin position="6"/>
        <end position="24"/>
    </location>
</feature>
<dbReference type="GO" id="GO:0004497">
    <property type="term" value="F:monooxygenase activity"/>
    <property type="evidence" value="ECO:0007669"/>
    <property type="project" value="UniProtKB-KW"/>
</dbReference>
<dbReference type="PROSITE" id="PS00086">
    <property type="entry name" value="CYTOCHROME_P450"/>
    <property type="match status" value="1"/>
</dbReference>
<dbReference type="Pfam" id="PF00067">
    <property type="entry name" value="p450"/>
    <property type="match status" value="1"/>
</dbReference>
<dbReference type="SUPFAM" id="SSF48264">
    <property type="entry name" value="Cytochrome P450"/>
    <property type="match status" value="1"/>
</dbReference>
<evidence type="ECO:0000256" key="3">
    <source>
        <dbReference type="ARBA" id="ARBA00022723"/>
    </source>
</evidence>
<dbReference type="InterPro" id="IPR050196">
    <property type="entry name" value="Cytochrome_P450_Monoox"/>
</dbReference>
<evidence type="ECO:0000256" key="4">
    <source>
        <dbReference type="ARBA" id="ARBA00023002"/>
    </source>
</evidence>
<dbReference type="PRINTS" id="PR00463">
    <property type="entry name" value="EP450I"/>
</dbReference>
<evidence type="ECO:0000256" key="8">
    <source>
        <dbReference type="RuleBase" id="RU000461"/>
    </source>
</evidence>
<dbReference type="AlphaFoldDB" id="B0FST8"/>
<dbReference type="GO" id="GO:0016705">
    <property type="term" value="F:oxidoreductase activity, acting on paired donors, with incorporation or reduction of molecular oxygen"/>
    <property type="evidence" value="ECO:0007669"/>
    <property type="project" value="InterPro"/>
</dbReference>
<dbReference type="InterPro" id="IPR002401">
    <property type="entry name" value="Cyt_P450_E_grp-I"/>
</dbReference>
<proteinExistence type="inferred from homology"/>
<dbReference type="InterPro" id="IPR017972">
    <property type="entry name" value="Cyt_P450_CS"/>
</dbReference>
<keyword evidence="9" id="KW-1133">Transmembrane helix</keyword>
<name>B0FST8_TETTH</name>
<dbReference type="GO" id="GO:0005506">
    <property type="term" value="F:iron ion binding"/>
    <property type="evidence" value="ECO:0007669"/>
    <property type="project" value="InterPro"/>
</dbReference>
<dbReference type="CDD" id="cd20621">
    <property type="entry name" value="CYP5011A1-like"/>
    <property type="match status" value="1"/>
</dbReference>
<dbReference type="PANTHER" id="PTHR24291">
    <property type="entry name" value="CYTOCHROME P450 FAMILY 4"/>
    <property type="match status" value="1"/>
</dbReference>
<keyword evidence="4 8" id="KW-0560">Oxidoreductase</keyword>
<evidence type="ECO:0000256" key="7">
    <source>
        <dbReference type="PIRSR" id="PIRSR602401-1"/>
    </source>
</evidence>
<evidence type="ECO:0000256" key="1">
    <source>
        <dbReference type="ARBA" id="ARBA00010617"/>
    </source>
</evidence>
<dbReference type="EMBL" id="EU349050">
    <property type="protein sequence ID" value="ABY59981.1"/>
    <property type="molecule type" value="Genomic_DNA"/>
</dbReference>
<sequence length="505" mass="59890">MLLELIVLAIFSIFLYYFAYYVVLPKYRMQFYKNQGLKEYEFRPVYGWLTDITLMKRNQWNDCLYYIKRLSQNPDYKDQDIILSNLADQALLTLINPELINEFLQRQNEYIKYQLPVQGIEDFLGNGLSRQYGEKWKNGRKVISNMFTFENITAQLQRVKEISRKYINNEDTEKFNIKYVFEKISGSQNLQVLLGAEVEKYKDSEGRHLGECVQQLSNDICALYISPFAMIFGQKILKWNLREADRQIQKRMKDMRELMTKILIDCVNHEKDPSYEAKFPSYITFLLRAGYLQTDEEINDLRATAFSIFLGAKESTSKLANMTIYNLIKHPEQYKLVYDEIQKYVSHDDYNYLDIQKLNHLQANIKETQRTDPSSAFLRLRVAQNDHTLGKYQIKKGSIINVGYLANFYNEKYFRDPFTYNPSRWFDKQEDLKIKENHFVFIPFSAGSRNCIGQHLATMQIKVMIVEFIKKFHLPQIPPDFDDEKTMIQSYGFKNPLIVKLQKRS</sequence>
<evidence type="ECO:0000256" key="2">
    <source>
        <dbReference type="ARBA" id="ARBA00022617"/>
    </source>
</evidence>
<accession>B0FST8</accession>
<keyword evidence="5 7" id="KW-0408">Iron</keyword>
<comment type="cofactor">
    <cofactor evidence="7">
        <name>heme</name>
        <dbReference type="ChEBI" id="CHEBI:30413"/>
    </cofactor>
</comment>
<evidence type="ECO:0000256" key="5">
    <source>
        <dbReference type="ARBA" id="ARBA00023004"/>
    </source>
</evidence>
<keyword evidence="9" id="KW-0812">Transmembrane</keyword>
<organism evidence="10">
    <name type="scientific">Tetrahymena thermophila</name>
    <dbReference type="NCBI Taxonomy" id="5911"/>
    <lineage>
        <taxon>Eukaryota</taxon>
        <taxon>Sar</taxon>
        <taxon>Alveolata</taxon>
        <taxon>Ciliophora</taxon>
        <taxon>Intramacronucleata</taxon>
        <taxon>Oligohymenophorea</taxon>
        <taxon>Hymenostomatida</taxon>
        <taxon>Tetrahymenina</taxon>
        <taxon>Tetrahymenidae</taxon>
        <taxon>Tetrahymena</taxon>
    </lineage>
</organism>
<evidence type="ECO:0000256" key="9">
    <source>
        <dbReference type="SAM" id="Phobius"/>
    </source>
</evidence>
<gene>
    <name evidence="10" type="primary">CYP</name>
</gene>
<comment type="similarity">
    <text evidence="1 8">Belongs to the cytochrome P450 family.</text>
</comment>
<dbReference type="PRINTS" id="PR00385">
    <property type="entry name" value="P450"/>
</dbReference>
<keyword evidence="9" id="KW-0472">Membrane</keyword>
<evidence type="ECO:0000313" key="10">
    <source>
        <dbReference type="EMBL" id="ABY59981.1"/>
    </source>
</evidence>
<keyword evidence="3 7" id="KW-0479">Metal-binding</keyword>
<dbReference type="PANTHER" id="PTHR24291:SF50">
    <property type="entry name" value="BIFUNCTIONAL ALBAFLAVENONE MONOOXYGENASE_TERPENE SYNTHASE"/>
    <property type="match status" value="1"/>
</dbReference>
<reference evidence="10" key="1">
    <citation type="journal article" date="2009" name="BMC Genomics">
        <title>Genome-wide identification and characterization of cytochrome P450 monooxygenase genes in the ciliate Tetrahymena thermophila.</title>
        <authorList>
            <person name="Fu C."/>
            <person name="Xiong J."/>
            <person name="Miao W."/>
        </authorList>
    </citation>
    <scope>NUCLEOTIDE SEQUENCE</scope>
    <source>
        <strain evidence="10">SB210</strain>
    </source>
</reference>
<dbReference type="InterPro" id="IPR036396">
    <property type="entry name" value="Cyt_P450_sf"/>
</dbReference>
<evidence type="ECO:0000256" key="6">
    <source>
        <dbReference type="ARBA" id="ARBA00023033"/>
    </source>
</evidence>
<dbReference type="Gene3D" id="1.10.630.10">
    <property type="entry name" value="Cytochrome P450"/>
    <property type="match status" value="1"/>
</dbReference>
<protein>
    <submittedName>
        <fullName evidence="10">Cytochrome P450 monooxygenase CYP5010C1</fullName>
    </submittedName>
</protein>
<keyword evidence="2 7" id="KW-0349">Heme</keyword>
<dbReference type="InterPro" id="IPR001128">
    <property type="entry name" value="Cyt_P450"/>
</dbReference>
<keyword evidence="6 8" id="KW-0503">Monooxygenase</keyword>
<feature type="binding site" description="axial binding residue" evidence="7">
    <location>
        <position position="451"/>
    </location>
    <ligand>
        <name>heme</name>
        <dbReference type="ChEBI" id="CHEBI:30413"/>
    </ligand>
    <ligandPart>
        <name>Fe</name>
        <dbReference type="ChEBI" id="CHEBI:18248"/>
    </ligandPart>
</feature>